<protein>
    <recommendedName>
        <fullName evidence="6">Homeobox domain-containing protein</fullName>
    </recommendedName>
</protein>
<feature type="DNA-binding region" description="Homeobox" evidence="4">
    <location>
        <begin position="291"/>
        <end position="353"/>
    </location>
</feature>
<name>A0A0D2D7A4_9EURO</name>
<dbReference type="SUPFAM" id="SSF46689">
    <property type="entry name" value="Homeodomain-like"/>
    <property type="match status" value="1"/>
</dbReference>
<feature type="region of interest" description="Disordered" evidence="5">
    <location>
        <begin position="1"/>
        <end position="104"/>
    </location>
</feature>
<dbReference type="InterPro" id="IPR001356">
    <property type="entry name" value="HD"/>
</dbReference>
<dbReference type="InterPro" id="IPR008422">
    <property type="entry name" value="KN_HD"/>
</dbReference>
<evidence type="ECO:0000313" key="7">
    <source>
        <dbReference type="EMBL" id="KIW73446.1"/>
    </source>
</evidence>
<dbReference type="GO" id="GO:0003677">
    <property type="term" value="F:DNA binding"/>
    <property type="evidence" value="ECO:0007669"/>
    <property type="project" value="UniProtKB-UniRule"/>
</dbReference>
<organism evidence="7 8">
    <name type="scientific">Phialophora macrospora</name>
    <dbReference type="NCBI Taxonomy" id="1851006"/>
    <lineage>
        <taxon>Eukaryota</taxon>
        <taxon>Fungi</taxon>
        <taxon>Dikarya</taxon>
        <taxon>Ascomycota</taxon>
        <taxon>Pezizomycotina</taxon>
        <taxon>Eurotiomycetes</taxon>
        <taxon>Chaetothyriomycetidae</taxon>
        <taxon>Chaetothyriales</taxon>
        <taxon>Herpotrichiellaceae</taxon>
        <taxon>Phialophora</taxon>
    </lineage>
</organism>
<feature type="region of interest" description="Disordered" evidence="5">
    <location>
        <begin position="273"/>
        <end position="298"/>
    </location>
</feature>
<feature type="compositionally biased region" description="Pro residues" evidence="5">
    <location>
        <begin position="85"/>
        <end position="94"/>
    </location>
</feature>
<dbReference type="CDD" id="cd00086">
    <property type="entry name" value="homeodomain"/>
    <property type="match status" value="1"/>
</dbReference>
<sequence length="385" mass="43327">MDPYSSYVCSSDFDAGRTQRSTAPLDNSKLFLAQQQQQQQQQQQLPPFRELLGTGTQSSIEPPVPGASESNTQGNAMTRRTFQPPSGPLKIEPPSPERLHTGSSLENFDSMSAQSGDSAYAAHRHHRQNSSWTSASHYTELVSPYSGHQRAPCTVQTQFAQPKPEPSLPSIHDLTYNQPFPTASPYPYGASAGAYTDHRGYSIKTESPYTIKTETPSYYESPHRYGQSYPQMNRPQSSNLDYQRYPSAMFDYPKGLAYTSPYGVDYIPSPTGSHHPVSPTVSNGEGCGPGSRRRRGNLPKHITDYLKNWFLAHLDHPYPTEDEKQQFVHDTQLSLAQISNWFINARRRHLPTWRHQAQENSRRAAQASAVDYDSEQGRRSHKSFD</sequence>
<feature type="compositionally biased region" description="Low complexity" evidence="5">
    <location>
        <begin position="34"/>
        <end position="44"/>
    </location>
</feature>
<reference evidence="7 8" key="1">
    <citation type="submission" date="2015-01" db="EMBL/GenBank/DDBJ databases">
        <title>The Genome Sequence of Capronia semiimmersa CBS27337.</title>
        <authorList>
            <consortium name="The Broad Institute Genomics Platform"/>
            <person name="Cuomo C."/>
            <person name="de Hoog S."/>
            <person name="Gorbushina A."/>
            <person name="Stielow B."/>
            <person name="Teixiera M."/>
            <person name="Abouelleil A."/>
            <person name="Chapman S.B."/>
            <person name="Priest M."/>
            <person name="Young S.K."/>
            <person name="Wortman J."/>
            <person name="Nusbaum C."/>
            <person name="Birren B."/>
        </authorList>
    </citation>
    <scope>NUCLEOTIDE SEQUENCE [LARGE SCALE GENOMIC DNA]</scope>
    <source>
        <strain evidence="7 8">CBS 27337</strain>
    </source>
</reference>
<gene>
    <name evidence="7" type="ORF">PV04_01566</name>
</gene>
<dbReference type="GO" id="GO:0005634">
    <property type="term" value="C:nucleus"/>
    <property type="evidence" value="ECO:0007669"/>
    <property type="project" value="UniProtKB-SubCell"/>
</dbReference>
<dbReference type="InterPro" id="IPR009057">
    <property type="entry name" value="Homeodomain-like_sf"/>
</dbReference>
<evidence type="ECO:0000256" key="2">
    <source>
        <dbReference type="ARBA" id="ARBA00023155"/>
    </source>
</evidence>
<feature type="region of interest" description="Disordered" evidence="5">
    <location>
        <begin position="353"/>
        <end position="385"/>
    </location>
</feature>
<keyword evidence="3 4" id="KW-0539">Nucleus</keyword>
<dbReference type="Gene3D" id="1.10.10.60">
    <property type="entry name" value="Homeodomain-like"/>
    <property type="match status" value="1"/>
</dbReference>
<evidence type="ECO:0000256" key="3">
    <source>
        <dbReference type="ARBA" id="ARBA00023242"/>
    </source>
</evidence>
<keyword evidence="1 4" id="KW-0238">DNA-binding</keyword>
<evidence type="ECO:0000256" key="1">
    <source>
        <dbReference type="ARBA" id="ARBA00023125"/>
    </source>
</evidence>
<dbReference type="PROSITE" id="PS50071">
    <property type="entry name" value="HOMEOBOX_2"/>
    <property type="match status" value="1"/>
</dbReference>
<feature type="compositionally biased region" description="Polar residues" evidence="5">
    <location>
        <begin position="68"/>
        <end position="84"/>
    </location>
</feature>
<evidence type="ECO:0000313" key="8">
    <source>
        <dbReference type="Proteomes" id="UP000054266"/>
    </source>
</evidence>
<dbReference type="STRING" id="5601.A0A0D2D7A4"/>
<dbReference type="AlphaFoldDB" id="A0A0D2D7A4"/>
<dbReference type="SMART" id="SM00389">
    <property type="entry name" value="HOX"/>
    <property type="match status" value="1"/>
</dbReference>
<accession>A0A0D2D7A4</accession>
<dbReference type="Pfam" id="PF05920">
    <property type="entry name" value="Homeobox_KN"/>
    <property type="match status" value="1"/>
</dbReference>
<dbReference type="InterPro" id="IPR050224">
    <property type="entry name" value="TALE_homeobox"/>
</dbReference>
<keyword evidence="2 4" id="KW-0371">Homeobox</keyword>
<feature type="domain" description="Homeobox" evidence="6">
    <location>
        <begin position="289"/>
        <end position="352"/>
    </location>
</feature>
<dbReference type="Proteomes" id="UP000054266">
    <property type="component" value="Unassembled WGS sequence"/>
</dbReference>
<dbReference type="PANTHER" id="PTHR11850">
    <property type="entry name" value="HOMEOBOX PROTEIN TRANSCRIPTION FACTORS"/>
    <property type="match status" value="1"/>
</dbReference>
<dbReference type="EMBL" id="KN846956">
    <property type="protein sequence ID" value="KIW73446.1"/>
    <property type="molecule type" value="Genomic_DNA"/>
</dbReference>
<keyword evidence="8" id="KW-1185">Reference proteome</keyword>
<evidence type="ECO:0000259" key="6">
    <source>
        <dbReference type="PROSITE" id="PS50071"/>
    </source>
</evidence>
<proteinExistence type="predicted"/>
<evidence type="ECO:0000256" key="4">
    <source>
        <dbReference type="PROSITE-ProRule" id="PRU00108"/>
    </source>
</evidence>
<comment type="subcellular location">
    <subcellularLocation>
        <location evidence="4">Nucleus</location>
    </subcellularLocation>
</comment>
<evidence type="ECO:0000256" key="5">
    <source>
        <dbReference type="SAM" id="MobiDB-lite"/>
    </source>
</evidence>
<feature type="compositionally biased region" description="Basic and acidic residues" evidence="5">
    <location>
        <begin position="375"/>
        <end position="385"/>
    </location>
</feature>
<dbReference type="GO" id="GO:0006355">
    <property type="term" value="P:regulation of DNA-templated transcription"/>
    <property type="evidence" value="ECO:0007669"/>
    <property type="project" value="InterPro"/>
</dbReference>